<keyword evidence="2" id="KW-1133">Transmembrane helix</keyword>
<organism evidence="4 5">
    <name type="scientific">Aspergillus pseudoustus</name>
    <dbReference type="NCBI Taxonomy" id="1810923"/>
    <lineage>
        <taxon>Eukaryota</taxon>
        <taxon>Fungi</taxon>
        <taxon>Dikarya</taxon>
        <taxon>Ascomycota</taxon>
        <taxon>Pezizomycotina</taxon>
        <taxon>Eurotiomycetes</taxon>
        <taxon>Eurotiomycetidae</taxon>
        <taxon>Eurotiales</taxon>
        <taxon>Aspergillaceae</taxon>
        <taxon>Aspergillus</taxon>
        <taxon>Aspergillus subgen. Nidulantes</taxon>
    </lineage>
</organism>
<dbReference type="EMBL" id="JBFXLU010000122">
    <property type="protein sequence ID" value="KAL2840277.1"/>
    <property type="molecule type" value="Genomic_DNA"/>
</dbReference>
<feature type="domain" description="Apple" evidence="3">
    <location>
        <begin position="105"/>
        <end position="160"/>
    </location>
</feature>
<feature type="transmembrane region" description="Helical" evidence="2">
    <location>
        <begin position="301"/>
        <end position="323"/>
    </location>
</feature>
<name>A0ABR4JJR7_9EURO</name>
<protein>
    <recommendedName>
        <fullName evidence="3">Apple domain-containing protein</fullName>
    </recommendedName>
</protein>
<comment type="caution">
    <text evidence="4">The sequence shown here is derived from an EMBL/GenBank/DDBJ whole genome shotgun (WGS) entry which is preliminary data.</text>
</comment>
<keyword evidence="2" id="KW-0472">Membrane</keyword>
<evidence type="ECO:0000313" key="4">
    <source>
        <dbReference type="EMBL" id="KAL2840277.1"/>
    </source>
</evidence>
<keyword evidence="5" id="KW-1185">Reference proteome</keyword>
<evidence type="ECO:0000259" key="3">
    <source>
        <dbReference type="Pfam" id="PF00024"/>
    </source>
</evidence>
<evidence type="ECO:0000256" key="1">
    <source>
        <dbReference type="SAM" id="MobiDB-lite"/>
    </source>
</evidence>
<evidence type="ECO:0000256" key="2">
    <source>
        <dbReference type="SAM" id="Phobius"/>
    </source>
</evidence>
<dbReference type="Proteomes" id="UP001610446">
    <property type="component" value="Unassembled WGS sequence"/>
</dbReference>
<gene>
    <name evidence="4" type="ORF">BJY01DRAFT_21033</name>
</gene>
<dbReference type="Pfam" id="PF00024">
    <property type="entry name" value="PAN_1"/>
    <property type="match status" value="1"/>
</dbReference>
<accession>A0ABR4JJR7</accession>
<feature type="region of interest" description="Disordered" evidence="1">
    <location>
        <begin position="332"/>
        <end position="393"/>
    </location>
</feature>
<evidence type="ECO:0000313" key="5">
    <source>
        <dbReference type="Proteomes" id="UP001610446"/>
    </source>
</evidence>
<keyword evidence="2" id="KW-0812">Transmembrane</keyword>
<dbReference type="InterPro" id="IPR003609">
    <property type="entry name" value="Pan_app"/>
</dbReference>
<sequence length="393" mass="41774">MNTCSVSNTLCYGIAFTERNSTCSLLINSTSTTEDNLTPDPNTDIALVTNPTSQLARLDTSCPFANESIQTTSSGLAFSINCYTDFTPYTHYCPWDTAASRDGEKWCVPHTASLADCMGLCAEAHPLCTAVTWNPDLGNGFGNCYLKDFAIGNASRVTGEHSRYIVHAAVAELPDLDNGEGEVGGCPAQLNYSSSGASATDPRAEFELRCYESRRGTGNLTMLHMGSVEDCMDRCASYVDSSEECMGVVFDSSMLGGYENCFLLSALGETSGNVNSTFAQVVSRSNANGGGGGGGSSSKAWIAGPVIGGVAGVVILGVAAWWWRRQRQRQQSKDLQVMSESPASFGPDSESKPAIFSSGMQPSGPRFVEVEARPPQYELEAPSSQPRPELPAA</sequence>
<reference evidence="4 5" key="1">
    <citation type="submission" date="2024-07" db="EMBL/GenBank/DDBJ databases">
        <title>Section-level genome sequencing and comparative genomics of Aspergillus sections Usti and Cavernicolus.</title>
        <authorList>
            <consortium name="Lawrence Berkeley National Laboratory"/>
            <person name="Nybo J.L."/>
            <person name="Vesth T.C."/>
            <person name="Theobald S."/>
            <person name="Frisvad J.C."/>
            <person name="Larsen T.O."/>
            <person name="Kjaerboelling I."/>
            <person name="Rothschild-Mancinelli K."/>
            <person name="Lyhne E.K."/>
            <person name="Kogle M.E."/>
            <person name="Barry K."/>
            <person name="Clum A."/>
            <person name="Na H."/>
            <person name="Ledsgaard L."/>
            <person name="Lin J."/>
            <person name="Lipzen A."/>
            <person name="Kuo A."/>
            <person name="Riley R."/>
            <person name="Mondo S."/>
            <person name="Labutti K."/>
            <person name="Haridas S."/>
            <person name="Pangalinan J."/>
            <person name="Salamov A.A."/>
            <person name="Simmons B.A."/>
            <person name="Magnuson J.K."/>
            <person name="Chen J."/>
            <person name="Drula E."/>
            <person name="Henrissat B."/>
            <person name="Wiebenga A."/>
            <person name="Lubbers R.J."/>
            <person name="Gomes A.C."/>
            <person name="Makela M.R."/>
            <person name="Stajich J."/>
            <person name="Grigoriev I.V."/>
            <person name="Mortensen U.H."/>
            <person name="De Vries R.P."/>
            <person name="Baker S.E."/>
            <person name="Andersen M.R."/>
        </authorList>
    </citation>
    <scope>NUCLEOTIDE SEQUENCE [LARGE SCALE GENOMIC DNA]</scope>
    <source>
        <strain evidence="4 5">CBS 123904</strain>
    </source>
</reference>
<proteinExistence type="predicted"/>